<accession>A0A5B7JFB9</accession>
<evidence type="ECO:0000256" key="1">
    <source>
        <dbReference type="SAM" id="MobiDB-lite"/>
    </source>
</evidence>
<feature type="compositionally biased region" description="Basic residues" evidence="1">
    <location>
        <begin position="115"/>
        <end position="128"/>
    </location>
</feature>
<evidence type="ECO:0000256" key="2">
    <source>
        <dbReference type="SAM" id="Phobius"/>
    </source>
</evidence>
<feature type="compositionally biased region" description="Basic and acidic residues" evidence="1">
    <location>
        <begin position="104"/>
        <end position="114"/>
    </location>
</feature>
<feature type="compositionally biased region" description="Basic and acidic residues" evidence="1">
    <location>
        <begin position="129"/>
        <end position="139"/>
    </location>
</feature>
<proteinExistence type="predicted"/>
<protein>
    <recommendedName>
        <fullName evidence="5">Transmembrane protein</fullName>
    </recommendedName>
</protein>
<dbReference type="Proteomes" id="UP000324222">
    <property type="component" value="Unassembled WGS sequence"/>
</dbReference>
<evidence type="ECO:0000313" key="4">
    <source>
        <dbReference type="Proteomes" id="UP000324222"/>
    </source>
</evidence>
<keyword evidence="2" id="KW-1133">Transmembrane helix</keyword>
<organism evidence="3 4">
    <name type="scientific">Portunus trituberculatus</name>
    <name type="common">Swimming crab</name>
    <name type="synonym">Neptunus trituberculatus</name>
    <dbReference type="NCBI Taxonomy" id="210409"/>
    <lineage>
        <taxon>Eukaryota</taxon>
        <taxon>Metazoa</taxon>
        <taxon>Ecdysozoa</taxon>
        <taxon>Arthropoda</taxon>
        <taxon>Crustacea</taxon>
        <taxon>Multicrustacea</taxon>
        <taxon>Malacostraca</taxon>
        <taxon>Eumalacostraca</taxon>
        <taxon>Eucarida</taxon>
        <taxon>Decapoda</taxon>
        <taxon>Pleocyemata</taxon>
        <taxon>Brachyura</taxon>
        <taxon>Eubrachyura</taxon>
        <taxon>Portunoidea</taxon>
        <taxon>Portunidae</taxon>
        <taxon>Portuninae</taxon>
        <taxon>Portunus</taxon>
    </lineage>
</organism>
<feature type="region of interest" description="Disordered" evidence="1">
    <location>
        <begin position="77"/>
        <end position="144"/>
    </location>
</feature>
<dbReference type="AlphaFoldDB" id="A0A5B7JFB9"/>
<reference evidence="3 4" key="1">
    <citation type="submission" date="2019-05" db="EMBL/GenBank/DDBJ databases">
        <title>Another draft genome of Portunus trituberculatus and its Hox gene families provides insights of decapod evolution.</title>
        <authorList>
            <person name="Jeong J.-H."/>
            <person name="Song I."/>
            <person name="Kim S."/>
            <person name="Choi T."/>
            <person name="Kim D."/>
            <person name="Ryu S."/>
            <person name="Kim W."/>
        </authorList>
    </citation>
    <scope>NUCLEOTIDE SEQUENCE [LARGE SCALE GENOMIC DNA]</scope>
    <source>
        <tissue evidence="3">Muscle</tissue>
    </source>
</reference>
<gene>
    <name evidence="3" type="ORF">E2C01_087914</name>
</gene>
<feature type="transmembrane region" description="Helical" evidence="2">
    <location>
        <begin position="30"/>
        <end position="48"/>
    </location>
</feature>
<evidence type="ECO:0008006" key="5">
    <source>
        <dbReference type="Google" id="ProtNLM"/>
    </source>
</evidence>
<evidence type="ECO:0000313" key="3">
    <source>
        <dbReference type="EMBL" id="MPC92806.1"/>
    </source>
</evidence>
<name>A0A5B7JFB9_PORTR</name>
<keyword evidence="2" id="KW-0812">Transmembrane</keyword>
<keyword evidence="4" id="KW-1185">Reference proteome</keyword>
<dbReference type="EMBL" id="VSRR010092544">
    <property type="protein sequence ID" value="MPC92806.1"/>
    <property type="molecule type" value="Genomic_DNA"/>
</dbReference>
<comment type="caution">
    <text evidence="3">The sequence shown here is derived from an EMBL/GenBank/DDBJ whole genome shotgun (WGS) entry which is preliminary data.</text>
</comment>
<keyword evidence="2" id="KW-0472">Membrane</keyword>
<sequence>MRECVTCCQQLFADPRSGQMVRPCYLLRRYSAFNFVTCFFGRVVWMLFQFRWCWAYLSSLRLVFVIAVRQPCRSQVKHPLPLGQPSPPSSRAYNRPPPVPGTDVRLHNMDDSSRRHSSRRSCGRRNSVRLRDNADDAHGSRHTSPVPLPWSVVLDALADLQGEVEASKADRQWLPPSARSALAPVGDSTLGAPVAFLLSCHLFGFLG</sequence>